<dbReference type="PANTHER" id="PTHR39624">
    <property type="entry name" value="PROTEIN INVOLVED IN RIMO-MEDIATED BETA-METHYLTHIOLATION OF RIBOSOMAL PROTEIN S12 YCAO"/>
    <property type="match status" value="1"/>
</dbReference>
<evidence type="ECO:0000313" key="2">
    <source>
        <dbReference type="Proteomes" id="UP000249720"/>
    </source>
</evidence>
<organism evidence="1 2">
    <name type="scientific">Hydrotalea sandarakina</name>
    <dbReference type="NCBI Taxonomy" id="1004304"/>
    <lineage>
        <taxon>Bacteria</taxon>
        <taxon>Pseudomonadati</taxon>
        <taxon>Bacteroidota</taxon>
        <taxon>Chitinophagia</taxon>
        <taxon>Chitinophagales</taxon>
        <taxon>Chitinophagaceae</taxon>
        <taxon>Hydrotalea</taxon>
    </lineage>
</organism>
<dbReference type="RefSeq" id="WP_111296711.1">
    <property type="nucleotide sequence ID" value="NZ_QKZV01000008.1"/>
</dbReference>
<reference evidence="1 2" key="1">
    <citation type="submission" date="2018-06" db="EMBL/GenBank/DDBJ databases">
        <title>Genomic Encyclopedia of Archaeal and Bacterial Type Strains, Phase II (KMG-II): from individual species to whole genera.</title>
        <authorList>
            <person name="Goeker M."/>
        </authorList>
    </citation>
    <scope>NUCLEOTIDE SEQUENCE [LARGE SCALE GENOMIC DNA]</scope>
    <source>
        <strain evidence="1 2">DSM 23241</strain>
    </source>
</reference>
<dbReference type="PANTHER" id="PTHR39624:SF2">
    <property type="entry name" value="OSMC-LIKE PROTEIN"/>
    <property type="match status" value="1"/>
</dbReference>
<dbReference type="EMBL" id="QKZV01000008">
    <property type="protein sequence ID" value="PZX60879.1"/>
    <property type="molecule type" value="Genomic_DNA"/>
</dbReference>
<name>A0A2W7S1W7_9BACT</name>
<dbReference type="InterPro" id="IPR015946">
    <property type="entry name" value="KH_dom-like_a/b"/>
</dbReference>
<dbReference type="InterPro" id="IPR003718">
    <property type="entry name" value="OsmC/Ohr_fam"/>
</dbReference>
<dbReference type="OrthoDB" id="9791538at2"/>
<proteinExistence type="predicted"/>
<dbReference type="InterPro" id="IPR036102">
    <property type="entry name" value="OsmC/Ohrsf"/>
</dbReference>
<dbReference type="SUPFAM" id="SSF82784">
    <property type="entry name" value="OsmC-like"/>
    <property type="match status" value="1"/>
</dbReference>
<dbReference type="Proteomes" id="UP000249720">
    <property type="component" value="Unassembled WGS sequence"/>
</dbReference>
<comment type="caution">
    <text evidence="1">The sequence shown here is derived from an EMBL/GenBank/DDBJ whole genome shotgun (WGS) entry which is preliminary data.</text>
</comment>
<keyword evidence="2" id="KW-1185">Reference proteome</keyword>
<dbReference type="Pfam" id="PF02566">
    <property type="entry name" value="OsmC"/>
    <property type="match status" value="1"/>
</dbReference>
<dbReference type="AlphaFoldDB" id="A0A2W7S1W7"/>
<gene>
    <name evidence="1" type="ORF">LX80_02363</name>
</gene>
<accession>A0A2W7S1W7</accession>
<sequence>MSVTATIHQEQYQTLLDTPSGIFIADEHIEVGGTQKGMNPHELLLGSLASCTAITLRMYANRKEWPLESVQVNVNITVEADATKGTIIERTIQLNGNLSTEQKERLLYIANRCPIHKILSGVLHIATNLNNGI</sequence>
<dbReference type="Gene3D" id="3.30.300.20">
    <property type="match status" value="1"/>
</dbReference>
<evidence type="ECO:0000313" key="1">
    <source>
        <dbReference type="EMBL" id="PZX60879.1"/>
    </source>
</evidence>
<protein>
    <submittedName>
        <fullName evidence="1">Putative redox protein</fullName>
    </submittedName>
</protein>